<gene>
    <name evidence="2" type="ORF">SBAD_LOCUS5902</name>
</gene>
<accession>A0A183IQK6</accession>
<dbReference type="EMBL" id="UZAM01009335">
    <property type="protein sequence ID" value="VDP08626.1"/>
    <property type="molecule type" value="Genomic_DNA"/>
</dbReference>
<keyword evidence="3" id="KW-1185">Reference proteome</keyword>
<dbReference type="Proteomes" id="UP000270296">
    <property type="component" value="Unassembled WGS sequence"/>
</dbReference>
<dbReference type="AlphaFoldDB" id="A0A183IQK6"/>
<name>A0A183IQK6_9BILA</name>
<sequence>MYILHPVDLPPTDLSISIAVLHASLSDEKLRSDPRIKKRLACQFDAVSNLITNQGPEQDTQEFNELGAMVSKDPRFKGVADPRLIRDPRLSKLQSTDPLIAGVNQVADIADLSAANYMSSTSAALDASPYAQNIAYGYPDVSSMLRTDLRGSFPMNSRKTPLLTNDSGSGVGPRLHYYGGASNHQLQGITSSHIPPTFSHHLGSTDTRRYAFGQENVPTPTTVGYGGAAPGTPAAGIGQQQFAANSCGSPPAKTGWMPRLNFHSPPHQQPVSTGRGFLIGTGNEVPLRYSYIPGPMINGPTVTAASSFGPESGSEPSAELPMMDSRMRRQPLRNVKDVRLTPLSTLLPSSSLNSGGDLQEDSKTAAVSVTTNTNDLKNCDSDESSSSATENSVNTGSNLPSLRERRKDLLYESPLSGAEKTSAVSEENKYNQPLTLKLKFKKDTVEETIAIS</sequence>
<feature type="region of interest" description="Disordered" evidence="1">
    <location>
        <begin position="302"/>
        <end position="324"/>
    </location>
</feature>
<protein>
    <submittedName>
        <fullName evidence="4">Protein kinase domain-containing protein</fullName>
    </submittedName>
</protein>
<feature type="region of interest" description="Disordered" evidence="1">
    <location>
        <begin position="345"/>
        <end position="432"/>
    </location>
</feature>
<feature type="compositionally biased region" description="Low complexity" evidence="1">
    <location>
        <begin position="304"/>
        <end position="319"/>
    </location>
</feature>
<reference evidence="4" key="1">
    <citation type="submission" date="2016-06" db="UniProtKB">
        <authorList>
            <consortium name="WormBaseParasite"/>
        </authorList>
    </citation>
    <scope>IDENTIFICATION</scope>
</reference>
<evidence type="ECO:0000313" key="3">
    <source>
        <dbReference type="Proteomes" id="UP000270296"/>
    </source>
</evidence>
<feature type="compositionally biased region" description="Polar residues" evidence="1">
    <location>
        <begin position="422"/>
        <end position="432"/>
    </location>
</feature>
<feature type="compositionally biased region" description="Low complexity" evidence="1">
    <location>
        <begin position="345"/>
        <end position="354"/>
    </location>
</feature>
<evidence type="ECO:0000313" key="2">
    <source>
        <dbReference type="EMBL" id="VDP08626.1"/>
    </source>
</evidence>
<feature type="compositionally biased region" description="Low complexity" evidence="1">
    <location>
        <begin position="384"/>
        <end position="395"/>
    </location>
</feature>
<organism evidence="4">
    <name type="scientific">Soboliphyme baturini</name>
    <dbReference type="NCBI Taxonomy" id="241478"/>
    <lineage>
        <taxon>Eukaryota</taxon>
        <taxon>Metazoa</taxon>
        <taxon>Ecdysozoa</taxon>
        <taxon>Nematoda</taxon>
        <taxon>Enoplea</taxon>
        <taxon>Dorylaimia</taxon>
        <taxon>Dioctophymatida</taxon>
        <taxon>Dioctophymatoidea</taxon>
        <taxon>Soboliphymatidae</taxon>
        <taxon>Soboliphyme</taxon>
    </lineage>
</organism>
<evidence type="ECO:0000313" key="4">
    <source>
        <dbReference type="WBParaSite" id="SBAD_0000613801-mRNA-1"/>
    </source>
</evidence>
<proteinExistence type="predicted"/>
<reference evidence="2 3" key="2">
    <citation type="submission" date="2018-11" db="EMBL/GenBank/DDBJ databases">
        <authorList>
            <consortium name="Pathogen Informatics"/>
        </authorList>
    </citation>
    <scope>NUCLEOTIDE SEQUENCE [LARGE SCALE GENOMIC DNA]</scope>
</reference>
<evidence type="ECO:0000256" key="1">
    <source>
        <dbReference type="SAM" id="MobiDB-lite"/>
    </source>
</evidence>
<feature type="compositionally biased region" description="Polar residues" evidence="1">
    <location>
        <begin position="365"/>
        <end position="376"/>
    </location>
</feature>
<dbReference type="WBParaSite" id="SBAD_0000613801-mRNA-1">
    <property type="protein sequence ID" value="SBAD_0000613801-mRNA-1"/>
    <property type="gene ID" value="SBAD_0000613801"/>
</dbReference>